<feature type="domain" description="Gamma-glutamylcyclotransferase AIG2-like" evidence="1">
    <location>
        <begin position="52"/>
        <end position="139"/>
    </location>
</feature>
<dbReference type="STRING" id="1178482.AR456_09820"/>
<dbReference type="RefSeq" id="WP_021817583.1">
    <property type="nucleotide sequence ID" value="NZ_AVBC01000014.1"/>
</dbReference>
<evidence type="ECO:0000259" key="1">
    <source>
        <dbReference type="Pfam" id="PF06094"/>
    </source>
</evidence>
<name>W1NCN5_9GAMM</name>
<dbReference type="eggNOG" id="COG2105">
    <property type="taxonomic scope" value="Bacteria"/>
</dbReference>
<proteinExistence type="predicted"/>
<protein>
    <recommendedName>
        <fullName evidence="1">Gamma-glutamylcyclotransferase AIG2-like domain-containing protein</fullName>
    </recommendedName>
</protein>
<accession>W1NCN5</accession>
<reference evidence="2 3" key="1">
    <citation type="submission" date="2013-08" db="EMBL/GenBank/DDBJ databases">
        <title>draft genome of Halomonas huanghegensis, strain BJGMM-B45T.</title>
        <authorList>
            <person name="Miao C."/>
            <person name="Wan Y."/>
            <person name="Jin W."/>
        </authorList>
    </citation>
    <scope>NUCLEOTIDE SEQUENCE [LARGE SCALE GENOMIC DNA]</scope>
    <source>
        <strain evidence="2 3">BJGMM-B45</strain>
    </source>
</reference>
<dbReference type="InterPro" id="IPR009288">
    <property type="entry name" value="AIG2-like_dom"/>
</dbReference>
<gene>
    <name evidence="2" type="ORF">BJB45_16885</name>
</gene>
<dbReference type="CDD" id="cd06661">
    <property type="entry name" value="GGCT_like"/>
    <property type="match status" value="1"/>
</dbReference>
<keyword evidence="3" id="KW-1185">Reference proteome</keyword>
<dbReference type="KEGG" id="hhu:AR456_09820"/>
<dbReference type="OrthoDB" id="7852375at2"/>
<evidence type="ECO:0000313" key="2">
    <source>
        <dbReference type="EMBL" id="ERL52956.1"/>
    </source>
</evidence>
<dbReference type="EMBL" id="AVBC01000014">
    <property type="protein sequence ID" value="ERL52956.1"/>
    <property type="molecule type" value="Genomic_DNA"/>
</dbReference>
<sequence>MTTILRFSSRLALVILLLLSLMLGGAWLVWRSPLGYDRPENLPTVDAGPHEVFVYGTLRYPVVRWLVTTDFLASTPAMLEDYRRDGLDVRIDPGSQVKGELLVVDRDTLLELDRYERLGIRYQRIRVELANGQQAWLYQRLASD</sequence>
<dbReference type="SUPFAM" id="SSF110857">
    <property type="entry name" value="Gamma-glutamyl cyclotransferase-like"/>
    <property type="match status" value="1"/>
</dbReference>
<comment type="caution">
    <text evidence="2">The sequence shown here is derived from an EMBL/GenBank/DDBJ whole genome shotgun (WGS) entry which is preliminary data.</text>
</comment>
<dbReference type="Pfam" id="PF06094">
    <property type="entry name" value="GGACT"/>
    <property type="match status" value="1"/>
</dbReference>
<dbReference type="InterPro" id="IPR013024">
    <property type="entry name" value="GGCT-like"/>
</dbReference>
<evidence type="ECO:0000313" key="3">
    <source>
        <dbReference type="Proteomes" id="UP000019113"/>
    </source>
</evidence>
<dbReference type="InterPro" id="IPR036568">
    <property type="entry name" value="GGCT-like_sf"/>
</dbReference>
<dbReference type="Proteomes" id="UP000019113">
    <property type="component" value="Unassembled WGS sequence"/>
</dbReference>
<organism evidence="2 3">
    <name type="scientific">Halomonas huangheensis</name>
    <dbReference type="NCBI Taxonomy" id="1178482"/>
    <lineage>
        <taxon>Bacteria</taxon>
        <taxon>Pseudomonadati</taxon>
        <taxon>Pseudomonadota</taxon>
        <taxon>Gammaproteobacteria</taxon>
        <taxon>Oceanospirillales</taxon>
        <taxon>Halomonadaceae</taxon>
        <taxon>Halomonas</taxon>
    </lineage>
</organism>
<dbReference type="PATRIC" id="fig|1178482.3.peg.639"/>
<dbReference type="Gene3D" id="3.10.490.10">
    <property type="entry name" value="Gamma-glutamyl cyclotransferase-like"/>
    <property type="match status" value="1"/>
</dbReference>
<dbReference type="AlphaFoldDB" id="W1NCN5"/>